<dbReference type="InterPro" id="IPR006311">
    <property type="entry name" value="TAT_signal"/>
</dbReference>
<dbReference type="Gene3D" id="3.40.710.10">
    <property type="entry name" value="DD-peptidase/beta-lactamase superfamily"/>
    <property type="match status" value="1"/>
</dbReference>
<dbReference type="PANTHER" id="PTHR46825:SF9">
    <property type="entry name" value="BETA-LACTAMASE-RELATED DOMAIN-CONTAINING PROTEIN"/>
    <property type="match status" value="1"/>
</dbReference>
<dbReference type="PROSITE" id="PS51318">
    <property type="entry name" value="TAT"/>
    <property type="match status" value="1"/>
</dbReference>
<dbReference type="AlphaFoldDB" id="A0A1I6J9Z3"/>
<dbReference type="EMBL" id="FOYT01000007">
    <property type="protein sequence ID" value="SFR75748.1"/>
    <property type="molecule type" value="Genomic_DNA"/>
</dbReference>
<keyword evidence="2" id="KW-1133">Transmembrane helix</keyword>
<evidence type="ECO:0000313" key="4">
    <source>
        <dbReference type="EMBL" id="SFR75748.1"/>
    </source>
</evidence>
<dbReference type="RefSeq" id="WP_089811373.1">
    <property type="nucleotide sequence ID" value="NZ_FOYT01000007.1"/>
</dbReference>
<keyword evidence="2" id="KW-0812">Transmembrane</keyword>
<dbReference type="PANTHER" id="PTHR46825">
    <property type="entry name" value="D-ALANYL-D-ALANINE-CARBOXYPEPTIDASE/ENDOPEPTIDASE AMPH"/>
    <property type="match status" value="1"/>
</dbReference>
<organism evidence="4 5">
    <name type="scientific">Halogeometricum rufum</name>
    <dbReference type="NCBI Taxonomy" id="553469"/>
    <lineage>
        <taxon>Archaea</taxon>
        <taxon>Methanobacteriati</taxon>
        <taxon>Methanobacteriota</taxon>
        <taxon>Stenosarchaea group</taxon>
        <taxon>Halobacteria</taxon>
        <taxon>Halobacteriales</taxon>
        <taxon>Haloferacaceae</taxon>
        <taxon>Halogeometricum</taxon>
    </lineage>
</organism>
<keyword evidence="5" id="KW-1185">Reference proteome</keyword>
<dbReference type="InterPro" id="IPR050491">
    <property type="entry name" value="AmpC-like"/>
</dbReference>
<protein>
    <submittedName>
        <fullName evidence="4">CubicO group peptidase, beta-lactamase class C family</fullName>
    </submittedName>
</protein>
<reference evidence="5" key="1">
    <citation type="submission" date="2016-10" db="EMBL/GenBank/DDBJ databases">
        <authorList>
            <person name="Varghese N."/>
            <person name="Submissions S."/>
        </authorList>
    </citation>
    <scope>NUCLEOTIDE SEQUENCE [LARGE SCALE GENOMIC DNA]</scope>
    <source>
        <strain evidence="5">CGMCC 1.7736</strain>
    </source>
</reference>
<dbReference type="SUPFAM" id="SSF56601">
    <property type="entry name" value="beta-lactamase/transpeptidase-like"/>
    <property type="match status" value="1"/>
</dbReference>
<evidence type="ECO:0000259" key="3">
    <source>
        <dbReference type="Pfam" id="PF00144"/>
    </source>
</evidence>
<dbReference type="InterPro" id="IPR012338">
    <property type="entry name" value="Beta-lactam/transpept-like"/>
</dbReference>
<dbReference type="STRING" id="553469.SAMN04487947_4198"/>
<sequence>MSSVSRRGFLAALGASGIAGLGLASDRTRATGVARRNAESLGSAPFESRDELAAFVDERMRGRIGDATPGASVAVVVEGGPSLVAGYGSANVEAGVPARGDETPFRIGSVGKLITWTAVMQGVERGVLSLDEDVNAYLDDSAVTVPETDDDPVTLRHLGTHTAGFASALDPGIVANPDALAPLETLLAEQRPDRVRPPGALVGYSNYGAALAGHVVAEAHGTTFEEYVQSEVFEPLNMSHSTFAQPVPEDHPGDPAAGHERDGTGFTTADETFVNMRPAGSTTATASDVAAFVRAHLGDGAVDGGRVLNPETVEAMHDRHHVRHPAVTNWRYGFHEYGGPDAGLVGHSGATVDFASRLVLSRDRGVGVFVNYNARAGESPAAVVDEILAAFDLLPSPARAPSAKPGGRARAETVAGEYSPTNLPNAGPLHVADVLAHVAVEPAGDGRLRTTTAGGDAREWVETEPYVYRAVDGRDVLAFEVDDGAVTAMNANSDPTGVHLPVPFHERRLLTGSVVGGTAAGFGLSLAGRVGCRVRRGWRRVRGARRDDGESDSGGRNDAESDGRGRDGTETDRRDRNDTEADG</sequence>
<accession>A0A1I6J9Z3</accession>
<keyword evidence="2" id="KW-0472">Membrane</keyword>
<feature type="domain" description="Beta-lactamase-related" evidence="3">
    <location>
        <begin position="59"/>
        <end position="382"/>
    </location>
</feature>
<feature type="region of interest" description="Disordered" evidence="1">
    <location>
        <begin position="543"/>
        <end position="583"/>
    </location>
</feature>
<evidence type="ECO:0000313" key="5">
    <source>
        <dbReference type="Proteomes" id="UP000198531"/>
    </source>
</evidence>
<dbReference type="OrthoDB" id="111095at2157"/>
<feature type="compositionally biased region" description="Basic and acidic residues" evidence="1">
    <location>
        <begin position="544"/>
        <end position="583"/>
    </location>
</feature>
<feature type="transmembrane region" description="Helical" evidence="2">
    <location>
        <begin position="509"/>
        <end position="532"/>
    </location>
</feature>
<proteinExistence type="predicted"/>
<dbReference type="Proteomes" id="UP000198531">
    <property type="component" value="Unassembled WGS sequence"/>
</dbReference>
<dbReference type="Pfam" id="PF00144">
    <property type="entry name" value="Beta-lactamase"/>
    <property type="match status" value="1"/>
</dbReference>
<evidence type="ECO:0000256" key="1">
    <source>
        <dbReference type="SAM" id="MobiDB-lite"/>
    </source>
</evidence>
<dbReference type="InterPro" id="IPR001466">
    <property type="entry name" value="Beta-lactam-related"/>
</dbReference>
<name>A0A1I6J9Z3_9EURY</name>
<gene>
    <name evidence="4" type="ORF">SAMN04487947_4198</name>
</gene>
<evidence type="ECO:0000256" key="2">
    <source>
        <dbReference type="SAM" id="Phobius"/>
    </source>
</evidence>